<feature type="domain" description="DUF7789" evidence="2">
    <location>
        <begin position="8"/>
        <end position="138"/>
    </location>
</feature>
<accession>A0A8C4X6S8</accession>
<dbReference type="AlphaFoldDB" id="A0A8C4X6S8"/>
<keyword evidence="4" id="KW-1185">Reference proteome</keyword>
<name>A0A8C4X6S8_ERPCA</name>
<dbReference type="Pfam" id="PF25044">
    <property type="entry name" value="DUF7789"/>
    <property type="match status" value="1"/>
</dbReference>
<feature type="transmembrane region" description="Helical" evidence="1">
    <location>
        <begin position="54"/>
        <end position="76"/>
    </location>
</feature>
<evidence type="ECO:0000313" key="4">
    <source>
        <dbReference type="Proteomes" id="UP000694620"/>
    </source>
</evidence>
<keyword evidence="1" id="KW-0812">Transmembrane</keyword>
<dbReference type="GeneTree" id="ENSGT00970000197173"/>
<reference evidence="3" key="1">
    <citation type="submission" date="2021-06" db="EMBL/GenBank/DDBJ databases">
        <authorList>
            <consortium name="Wellcome Sanger Institute Data Sharing"/>
        </authorList>
    </citation>
    <scope>NUCLEOTIDE SEQUENCE [LARGE SCALE GENOMIC DNA]</scope>
</reference>
<feature type="transmembrane region" description="Helical" evidence="1">
    <location>
        <begin position="114"/>
        <end position="138"/>
    </location>
</feature>
<feature type="transmembrane region" description="Helical" evidence="1">
    <location>
        <begin position="82"/>
        <end position="102"/>
    </location>
</feature>
<keyword evidence="1" id="KW-0472">Membrane</keyword>
<evidence type="ECO:0000259" key="2">
    <source>
        <dbReference type="Pfam" id="PF25044"/>
    </source>
</evidence>
<dbReference type="PANTHER" id="PTHR39299">
    <property type="entry name" value="TRANSMEMBRANE PROTEIN"/>
    <property type="match status" value="1"/>
</dbReference>
<protein>
    <recommendedName>
        <fullName evidence="2">DUF7789 domain-containing protein</fullName>
    </recommendedName>
</protein>
<reference evidence="3" key="3">
    <citation type="submission" date="2025-09" db="UniProtKB">
        <authorList>
            <consortium name="Ensembl"/>
        </authorList>
    </citation>
    <scope>IDENTIFICATION</scope>
</reference>
<evidence type="ECO:0000313" key="3">
    <source>
        <dbReference type="Ensembl" id="ENSECRP00000009713.1"/>
    </source>
</evidence>
<keyword evidence="1" id="KW-1133">Transmembrane helix</keyword>
<reference evidence="3" key="2">
    <citation type="submission" date="2025-08" db="UniProtKB">
        <authorList>
            <consortium name="Ensembl"/>
        </authorList>
    </citation>
    <scope>IDENTIFICATION</scope>
</reference>
<dbReference type="PANTHER" id="PTHR39299:SF1">
    <property type="entry name" value="TRANSMEMBRANE PROTEIN"/>
    <property type="match status" value="1"/>
</dbReference>
<dbReference type="InterPro" id="IPR056691">
    <property type="entry name" value="DUF7789"/>
</dbReference>
<evidence type="ECO:0000256" key="1">
    <source>
        <dbReference type="SAM" id="Phobius"/>
    </source>
</evidence>
<feature type="transmembrane region" description="Helical" evidence="1">
    <location>
        <begin position="20"/>
        <end position="42"/>
    </location>
</feature>
<sequence length="164" mass="18480">MMSFRVGGALESLQDQYFLLNLSFSLVTFDLQAQICLCILVLSSGLYDISYSHSILLGFGIFWVSLTAAVGVIAVLKEKKVLVWIFLLQSLPELAYLIYLFYLVIKEWGAGESYVLEAATIIGAFTSVFIKAVLFWTLQRLCRCFGQGLQERMFATEEQDKICS</sequence>
<dbReference type="Ensembl" id="ENSECRT00000009878.1">
    <property type="protein sequence ID" value="ENSECRP00000009713.1"/>
    <property type="gene ID" value="ENSECRG00000006514.1"/>
</dbReference>
<dbReference type="Proteomes" id="UP000694620">
    <property type="component" value="Chromosome 8"/>
</dbReference>
<organism evidence="3 4">
    <name type="scientific">Erpetoichthys calabaricus</name>
    <name type="common">Rope fish</name>
    <name type="synonym">Calamoichthys calabaricus</name>
    <dbReference type="NCBI Taxonomy" id="27687"/>
    <lineage>
        <taxon>Eukaryota</taxon>
        <taxon>Metazoa</taxon>
        <taxon>Chordata</taxon>
        <taxon>Craniata</taxon>
        <taxon>Vertebrata</taxon>
        <taxon>Euteleostomi</taxon>
        <taxon>Actinopterygii</taxon>
        <taxon>Polypteriformes</taxon>
        <taxon>Polypteridae</taxon>
        <taxon>Erpetoichthys</taxon>
    </lineage>
</organism>
<proteinExistence type="predicted"/>